<gene>
    <name evidence="1" type="ORF">I598_1109</name>
</gene>
<dbReference type="STRING" id="1300344.I598_1109"/>
<name>A0A168EZ53_9MICO</name>
<organism evidence="1 2">
    <name type="scientific">Isoptericola dokdonensis DS-3</name>
    <dbReference type="NCBI Taxonomy" id="1300344"/>
    <lineage>
        <taxon>Bacteria</taxon>
        <taxon>Bacillati</taxon>
        <taxon>Actinomycetota</taxon>
        <taxon>Actinomycetes</taxon>
        <taxon>Micrococcales</taxon>
        <taxon>Promicromonosporaceae</taxon>
        <taxon>Isoptericola</taxon>
    </lineage>
</organism>
<keyword evidence="2" id="KW-1185">Reference proteome</keyword>
<dbReference type="Proteomes" id="UP000076794">
    <property type="component" value="Chromosome"/>
</dbReference>
<dbReference type="EMBL" id="CP014209">
    <property type="protein sequence ID" value="ANC30678.1"/>
    <property type="molecule type" value="Genomic_DNA"/>
</dbReference>
<dbReference type="RefSeq" id="WP_068201996.1">
    <property type="nucleotide sequence ID" value="NZ_CP014209.1"/>
</dbReference>
<dbReference type="OrthoDB" id="5142315at2"/>
<protein>
    <recommendedName>
        <fullName evidence="3">DUF2993 domain-containing protein</fullName>
    </recommendedName>
</protein>
<reference evidence="1 2" key="1">
    <citation type="submission" date="2016-01" db="EMBL/GenBank/DDBJ databases">
        <title>Complete genome sequence of a soil Actinobacterium, Isoptericola dokdonensis DS-3.</title>
        <authorList>
            <person name="Kwon S.-K."/>
            <person name="Kim J.F."/>
        </authorList>
    </citation>
    <scope>NUCLEOTIDE SEQUENCE [LARGE SCALE GENOMIC DNA]</scope>
    <source>
        <strain evidence="1 2">DS-3</strain>
    </source>
</reference>
<evidence type="ECO:0000313" key="2">
    <source>
        <dbReference type="Proteomes" id="UP000076794"/>
    </source>
</evidence>
<evidence type="ECO:0008006" key="3">
    <source>
        <dbReference type="Google" id="ProtNLM"/>
    </source>
</evidence>
<sequence>MDALLPLGPAPRPTTDDDLAARLGDTLVTLAAGRAQGLDAAKIVPVLDGADLASLDVDLTGVAVGLPTGQQAAVEHWRPTVAAREDATLRTLRIDAHPLTAVDLPVDVTAELAGVRFAWVSTDDGQVGAELVEPTTDAPVTGSARVAVSRAGLAGTVQGMLAVALQSNGIQLTSFDLDVTQSGPRGAALKASAGIRKGMFLSATITATASAAVDDTMVLTVGDVQLSSGNPLVGAMLGAFRGKIEAAAGQRIDLAASLPPGVHLTDVTLDVGDDVVIAARLG</sequence>
<dbReference type="PATRIC" id="fig|1300344.3.peg.1115"/>
<evidence type="ECO:0000313" key="1">
    <source>
        <dbReference type="EMBL" id="ANC30678.1"/>
    </source>
</evidence>
<accession>A0A168EZ53</accession>
<dbReference type="KEGG" id="ido:I598_1109"/>
<proteinExistence type="predicted"/>
<dbReference type="AlphaFoldDB" id="A0A168EZ53"/>